<organism evidence="1 2">
    <name type="scientific">Acidovorax soli</name>
    <dbReference type="NCBI Taxonomy" id="592050"/>
    <lineage>
        <taxon>Bacteria</taxon>
        <taxon>Pseudomonadati</taxon>
        <taxon>Pseudomonadota</taxon>
        <taxon>Betaproteobacteria</taxon>
        <taxon>Burkholderiales</taxon>
        <taxon>Comamonadaceae</taxon>
        <taxon>Acidovorax</taxon>
    </lineage>
</organism>
<dbReference type="Proteomes" id="UP000575083">
    <property type="component" value="Unassembled WGS sequence"/>
</dbReference>
<proteinExistence type="predicted"/>
<sequence>MKRPSTAFTIVVSGALVVLALTAMGAYAVWEGLGGLCGNTILAEALSPDQRHKGVVFQRDCGATTGFSTQVSIIGAQETLPNESGNVFTADDNRGAAPTSAAGGLVVQVRWASGHALVITHHAGARVFTQKDAVAGVAVAYEQIPAR</sequence>
<evidence type="ECO:0000313" key="2">
    <source>
        <dbReference type="Proteomes" id="UP000575083"/>
    </source>
</evidence>
<evidence type="ECO:0000313" key="1">
    <source>
        <dbReference type="EMBL" id="MBB6562084.1"/>
    </source>
</evidence>
<dbReference type="RefSeq" id="WP_184861753.1">
    <property type="nucleotide sequence ID" value="NZ_JACHLK010000011.1"/>
</dbReference>
<protein>
    <submittedName>
        <fullName evidence="1">Uncharacterized protein</fullName>
    </submittedName>
</protein>
<dbReference type="EMBL" id="JACHLK010000011">
    <property type="protein sequence ID" value="MBB6562084.1"/>
    <property type="molecule type" value="Genomic_DNA"/>
</dbReference>
<name>A0A7X0PI93_9BURK</name>
<comment type="caution">
    <text evidence="1">The sequence shown here is derived from an EMBL/GenBank/DDBJ whole genome shotgun (WGS) entry which is preliminary data.</text>
</comment>
<keyword evidence="2" id="KW-1185">Reference proteome</keyword>
<gene>
    <name evidence="1" type="ORF">HNP48_004793</name>
</gene>
<dbReference type="AlphaFoldDB" id="A0A7X0PI93"/>
<accession>A0A7X0PI93</accession>
<reference evidence="1 2" key="1">
    <citation type="submission" date="2020-08" db="EMBL/GenBank/DDBJ databases">
        <title>Functional genomics of gut bacteria from endangered species of beetles.</title>
        <authorList>
            <person name="Carlos-Shanley C."/>
        </authorList>
    </citation>
    <scope>NUCLEOTIDE SEQUENCE [LARGE SCALE GENOMIC DNA]</scope>
    <source>
        <strain evidence="1 2">S00198</strain>
    </source>
</reference>